<gene>
    <name evidence="3" type="ORF">EC9_48120</name>
</gene>
<evidence type="ECO:0000313" key="3">
    <source>
        <dbReference type="EMBL" id="QDS90598.1"/>
    </source>
</evidence>
<protein>
    <recommendedName>
        <fullName evidence="5">LTXXQ motif protein</fullName>
    </recommendedName>
</protein>
<dbReference type="KEGG" id="ruv:EC9_48120"/>
<dbReference type="Gene3D" id="1.20.120.1490">
    <property type="match status" value="1"/>
</dbReference>
<dbReference type="AlphaFoldDB" id="A0A517M6U5"/>
<accession>A0A517M6U5</accession>
<feature type="signal peptide" evidence="2">
    <location>
        <begin position="1"/>
        <end position="20"/>
    </location>
</feature>
<proteinExistence type="predicted"/>
<organism evidence="3 4">
    <name type="scientific">Rosistilla ulvae</name>
    <dbReference type="NCBI Taxonomy" id="1930277"/>
    <lineage>
        <taxon>Bacteria</taxon>
        <taxon>Pseudomonadati</taxon>
        <taxon>Planctomycetota</taxon>
        <taxon>Planctomycetia</taxon>
        <taxon>Pirellulales</taxon>
        <taxon>Pirellulaceae</taxon>
        <taxon>Rosistilla</taxon>
    </lineage>
</organism>
<evidence type="ECO:0008006" key="5">
    <source>
        <dbReference type="Google" id="ProtNLM"/>
    </source>
</evidence>
<keyword evidence="2" id="KW-0732">Signal</keyword>
<feature type="region of interest" description="Disordered" evidence="1">
    <location>
        <begin position="139"/>
        <end position="170"/>
    </location>
</feature>
<reference evidence="3 4" key="1">
    <citation type="submission" date="2019-02" db="EMBL/GenBank/DDBJ databases">
        <title>Deep-cultivation of Planctomycetes and their phenomic and genomic characterization uncovers novel biology.</title>
        <authorList>
            <person name="Wiegand S."/>
            <person name="Jogler M."/>
            <person name="Boedeker C."/>
            <person name="Pinto D."/>
            <person name="Vollmers J."/>
            <person name="Rivas-Marin E."/>
            <person name="Kohn T."/>
            <person name="Peeters S.H."/>
            <person name="Heuer A."/>
            <person name="Rast P."/>
            <person name="Oberbeckmann S."/>
            <person name="Bunk B."/>
            <person name="Jeske O."/>
            <person name="Meyerdierks A."/>
            <person name="Storesund J.E."/>
            <person name="Kallscheuer N."/>
            <person name="Luecker S."/>
            <person name="Lage O.M."/>
            <person name="Pohl T."/>
            <person name="Merkel B.J."/>
            <person name="Hornburger P."/>
            <person name="Mueller R.-W."/>
            <person name="Bruemmer F."/>
            <person name="Labrenz M."/>
            <person name="Spormann A.M."/>
            <person name="Op den Camp H."/>
            <person name="Overmann J."/>
            <person name="Amann R."/>
            <person name="Jetten M.S.M."/>
            <person name="Mascher T."/>
            <person name="Medema M.H."/>
            <person name="Devos D.P."/>
            <person name="Kaster A.-K."/>
            <person name="Ovreas L."/>
            <person name="Rohde M."/>
            <person name="Galperin M.Y."/>
            <person name="Jogler C."/>
        </authorList>
    </citation>
    <scope>NUCLEOTIDE SEQUENCE [LARGE SCALE GENOMIC DNA]</scope>
    <source>
        <strain evidence="3 4">EC9</strain>
    </source>
</reference>
<dbReference type="OrthoDB" id="283615at2"/>
<feature type="chain" id="PRO_5021748058" description="LTXXQ motif protein" evidence="2">
    <location>
        <begin position="21"/>
        <end position="170"/>
    </location>
</feature>
<name>A0A517M6U5_9BACT</name>
<dbReference type="RefSeq" id="WP_145348384.1">
    <property type="nucleotide sequence ID" value="NZ_CP036261.1"/>
</dbReference>
<feature type="region of interest" description="Disordered" evidence="1">
    <location>
        <begin position="88"/>
        <end position="114"/>
    </location>
</feature>
<evidence type="ECO:0000256" key="1">
    <source>
        <dbReference type="SAM" id="MobiDB-lite"/>
    </source>
</evidence>
<keyword evidence="4" id="KW-1185">Reference proteome</keyword>
<evidence type="ECO:0000256" key="2">
    <source>
        <dbReference type="SAM" id="SignalP"/>
    </source>
</evidence>
<feature type="compositionally biased region" description="Basic and acidic residues" evidence="1">
    <location>
        <begin position="88"/>
        <end position="106"/>
    </location>
</feature>
<dbReference type="Proteomes" id="UP000319557">
    <property type="component" value="Chromosome"/>
</dbReference>
<evidence type="ECO:0000313" key="4">
    <source>
        <dbReference type="Proteomes" id="UP000319557"/>
    </source>
</evidence>
<dbReference type="EMBL" id="CP036261">
    <property type="protein sequence ID" value="QDS90598.1"/>
    <property type="molecule type" value="Genomic_DNA"/>
</dbReference>
<sequence length="170" mass="18317" precursor="true">MRRNTLVMVMLAVIALPAIADEKKAGKEKAKKGGRNVATQILKQLADVDLTEEQTEKIKAAGKAASVEMAKIRDEAGITGELMKKRAEAAKSLADSDKKGKQRNEAINEAAGLTKPQAEAMGKMNAVRAKFTKTVLATLTDAQKEKLPKQLQRAARPEKGKKPNKKKAAA</sequence>